<dbReference type="Gene3D" id="3.90.550.10">
    <property type="entry name" value="Spore Coat Polysaccharide Biosynthesis Protein SpsA, Chain A"/>
    <property type="match status" value="1"/>
</dbReference>
<dbReference type="InterPro" id="IPR005771">
    <property type="entry name" value="GalU_uridylyltTrfase_bac/arc"/>
</dbReference>
<dbReference type="EMBL" id="NHOG01000009">
    <property type="protein sequence ID" value="OVZ81224.1"/>
    <property type="molecule type" value="Genomic_DNA"/>
</dbReference>
<dbReference type="GO" id="GO:0006011">
    <property type="term" value="P:UDP-alpha-D-glucose metabolic process"/>
    <property type="evidence" value="ECO:0007669"/>
    <property type="project" value="InterPro"/>
</dbReference>
<evidence type="ECO:0000256" key="1">
    <source>
        <dbReference type="ARBA" id="ARBA00006890"/>
    </source>
</evidence>
<comment type="similarity">
    <text evidence="1">Belongs to the UDPGP type 2 family.</text>
</comment>
<reference evidence="12 14" key="2">
    <citation type="submission" date="2017-05" db="EMBL/GenBank/DDBJ databases">
        <title>Whole genome sequencing of Yersinia kristensenii.</title>
        <authorList>
            <person name="Campioni F."/>
        </authorList>
    </citation>
    <scope>NUCLEOTIDE SEQUENCE [LARGE SCALE GENOMIC DNA]</scope>
    <source>
        <strain evidence="12 14">CFSAN060538</strain>
    </source>
</reference>
<name>A0A0T9KWB7_YERKR</name>
<keyword evidence="14" id="KW-1185">Reference proteome</keyword>
<dbReference type="PANTHER" id="PTHR43197:SF2">
    <property type="entry name" value="UTP--GLUCOSE-1-PHOSPHATE URIDYLYLTRANSFERASE"/>
    <property type="match status" value="1"/>
</dbReference>
<dbReference type="AlphaFoldDB" id="A0A0T9KWB7"/>
<evidence type="ECO:0000259" key="10">
    <source>
        <dbReference type="Pfam" id="PF00483"/>
    </source>
</evidence>
<reference evidence="11 13" key="1">
    <citation type="submission" date="2015-03" db="EMBL/GenBank/DDBJ databases">
        <authorList>
            <person name="Murphy D."/>
        </authorList>
    </citation>
    <scope>NUCLEOTIDE SEQUENCE [LARGE SCALE GENOMIC DNA]</scope>
    <source>
        <strain evidence="11 13">FCF326</strain>
    </source>
</reference>
<evidence type="ECO:0000313" key="13">
    <source>
        <dbReference type="Proteomes" id="UP000045824"/>
    </source>
</evidence>
<dbReference type="EC" id="2.7.7.9" evidence="2"/>
<evidence type="ECO:0000313" key="14">
    <source>
        <dbReference type="Proteomes" id="UP000195840"/>
    </source>
</evidence>
<evidence type="ECO:0000256" key="3">
    <source>
        <dbReference type="ARBA" id="ARBA00019048"/>
    </source>
</evidence>
<evidence type="ECO:0000256" key="9">
    <source>
        <dbReference type="ARBA" id="ARBA00048128"/>
    </source>
</evidence>
<dbReference type="SUPFAM" id="SSF53448">
    <property type="entry name" value="Nucleotide-diphospho-sugar transferases"/>
    <property type="match status" value="1"/>
</dbReference>
<dbReference type="InterPro" id="IPR029044">
    <property type="entry name" value="Nucleotide-diphossugar_trans"/>
</dbReference>
<evidence type="ECO:0000313" key="11">
    <source>
        <dbReference type="EMBL" id="CNE35980.1"/>
    </source>
</evidence>
<evidence type="ECO:0000256" key="7">
    <source>
        <dbReference type="ARBA" id="ARBA00031959"/>
    </source>
</evidence>
<organism evidence="11 13">
    <name type="scientific">Yersinia kristensenii</name>
    <dbReference type="NCBI Taxonomy" id="28152"/>
    <lineage>
        <taxon>Bacteria</taxon>
        <taxon>Pseudomonadati</taxon>
        <taxon>Pseudomonadota</taxon>
        <taxon>Gammaproteobacteria</taxon>
        <taxon>Enterobacterales</taxon>
        <taxon>Yersiniaceae</taxon>
        <taxon>Yersinia</taxon>
    </lineage>
</organism>
<feature type="domain" description="Nucleotidyl transferase" evidence="10">
    <location>
        <begin position="14"/>
        <end position="132"/>
    </location>
</feature>
<dbReference type="EMBL" id="CPYI01000003">
    <property type="protein sequence ID" value="CNE35980.1"/>
    <property type="molecule type" value="Genomic_DNA"/>
</dbReference>
<protein>
    <recommendedName>
        <fullName evidence="3">UTP--glucose-1-phosphate uridylyltransferase</fullName>
        <ecNumber evidence="2">2.7.7.9</ecNumber>
    </recommendedName>
    <alternativeName>
        <fullName evidence="6">Alpha-D-glucosyl-1-phosphate uridylyltransferase</fullName>
    </alternativeName>
    <alternativeName>
        <fullName evidence="7">UDP-glucose pyrophosphorylase</fullName>
    </alternativeName>
    <alternativeName>
        <fullName evidence="8">Uridine diphosphoglucose pyrophosphorylase</fullName>
    </alternativeName>
</protein>
<evidence type="ECO:0000256" key="6">
    <source>
        <dbReference type="ARBA" id="ARBA00031455"/>
    </source>
</evidence>
<dbReference type="PANTHER" id="PTHR43197">
    <property type="entry name" value="UTP--GLUCOSE-1-PHOSPHATE URIDYLYLTRANSFERASE"/>
    <property type="match status" value="1"/>
</dbReference>
<proteinExistence type="inferred from homology"/>
<gene>
    <name evidence="11" type="primary">galF_2</name>
    <name evidence="12" type="ORF">CBW52_09010</name>
    <name evidence="11" type="ORF">ERS008491_01074</name>
</gene>
<evidence type="ECO:0000256" key="8">
    <source>
        <dbReference type="ARBA" id="ARBA00032341"/>
    </source>
</evidence>
<evidence type="ECO:0000256" key="2">
    <source>
        <dbReference type="ARBA" id="ARBA00012415"/>
    </source>
</evidence>
<keyword evidence="5 11" id="KW-0548">Nucleotidyltransferase</keyword>
<evidence type="ECO:0000256" key="4">
    <source>
        <dbReference type="ARBA" id="ARBA00022679"/>
    </source>
</evidence>
<evidence type="ECO:0000313" key="12">
    <source>
        <dbReference type="EMBL" id="OVZ81224.1"/>
    </source>
</evidence>
<accession>A0A0T9KWB7</accession>
<comment type="catalytic activity">
    <reaction evidence="9">
        <text>alpha-D-glucose 1-phosphate + UTP + H(+) = UDP-alpha-D-glucose + diphosphate</text>
        <dbReference type="Rhea" id="RHEA:19889"/>
        <dbReference type="ChEBI" id="CHEBI:15378"/>
        <dbReference type="ChEBI" id="CHEBI:33019"/>
        <dbReference type="ChEBI" id="CHEBI:46398"/>
        <dbReference type="ChEBI" id="CHEBI:58601"/>
        <dbReference type="ChEBI" id="CHEBI:58885"/>
        <dbReference type="EC" id="2.7.7.9"/>
    </reaction>
</comment>
<sequence length="173" mass="19109">MSNLEAIIPVTCVGIHMLPTTDVISKEMLLIVDKPMIQYIVHEIVAVGIKGIVLVSHYSSDNSVENHSDMFYELEALLSPYVRQQWLSAIHPTSPLGVSIMNVLQAQPLGLDYSIRSTRPVASDNPFVVIPPVVVLDDTSTDPLCDNLAMVVHPNKIGRSQVRVNNRGSLKWL</sequence>
<dbReference type="GO" id="GO:0003983">
    <property type="term" value="F:UTP:glucose-1-phosphate uridylyltransferase activity"/>
    <property type="evidence" value="ECO:0007669"/>
    <property type="project" value="UniProtKB-EC"/>
</dbReference>
<dbReference type="Pfam" id="PF00483">
    <property type="entry name" value="NTP_transferase"/>
    <property type="match status" value="1"/>
</dbReference>
<dbReference type="Proteomes" id="UP000195840">
    <property type="component" value="Unassembled WGS sequence"/>
</dbReference>
<keyword evidence="4 11" id="KW-0808">Transferase</keyword>
<evidence type="ECO:0000256" key="5">
    <source>
        <dbReference type="ARBA" id="ARBA00022695"/>
    </source>
</evidence>
<dbReference type="InterPro" id="IPR005835">
    <property type="entry name" value="NTP_transferase_dom"/>
</dbReference>
<dbReference type="Proteomes" id="UP000045824">
    <property type="component" value="Unassembled WGS sequence"/>
</dbReference>